<dbReference type="AlphaFoldDB" id="A0A0X8JJB7"/>
<accession>A0A0X8JJB7</accession>
<dbReference type="Pfam" id="PF00959">
    <property type="entry name" value="Phage_lysozyme"/>
    <property type="match status" value="1"/>
</dbReference>
<dbReference type="InterPro" id="IPR023347">
    <property type="entry name" value="Lysozyme_dom_sf"/>
</dbReference>
<dbReference type="Proteomes" id="UP000069241">
    <property type="component" value="Chromosome"/>
</dbReference>
<dbReference type="RefSeq" id="WP_062252149.1">
    <property type="nucleotide sequence ID" value="NZ_CP014229.1"/>
</dbReference>
<protein>
    <recommendedName>
        <fullName evidence="3">Lysozyme</fullName>
        <ecNumber evidence="3">3.2.1.17</ecNumber>
    </recommendedName>
</protein>
<dbReference type="GO" id="GO:0031640">
    <property type="term" value="P:killing of cells of another organism"/>
    <property type="evidence" value="ECO:0007669"/>
    <property type="project" value="UniProtKB-KW"/>
</dbReference>
<dbReference type="EC" id="3.2.1.17" evidence="3"/>
<keyword evidence="1 3" id="KW-0929">Antimicrobial</keyword>
<dbReference type="GO" id="GO:0003796">
    <property type="term" value="F:lysozyme activity"/>
    <property type="evidence" value="ECO:0007669"/>
    <property type="project" value="UniProtKB-EC"/>
</dbReference>
<evidence type="ECO:0000256" key="3">
    <source>
        <dbReference type="RuleBase" id="RU003788"/>
    </source>
</evidence>
<dbReference type="InterPro" id="IPR002196">
    <property type="entry name" value="Glyco_hydro_24"/>
</dbReference>
<dbReference type="SUPFAM" id="SSF53955">
    <property type="entry name" value="Lysozyme-like"/>
    <property type="match status" value="1"/>
</dbReference>
<evidence type="ECO:0000256" key="1">
    <source>
        <dbReference type="ARBA" id="ARBA00022529"/>
    </source>
</evidence>
<dbReference type="GO" id="GO:0016998">
    <property type="term" value="P:cell wall macromolecule catabolic process"/>
    <property type="evidence" value="ECO:0007669"/>
    <property type="project" value="InterPro"/>
</dbReference>
<reference evidence="5" key="1">
    <citation type="submission" date="2016-02" db="EMBL/GenBank/DDBJ databases">
        <authorList>
            <person name="Holder M.E."/>
            <person name="Ajami N.J."/>
            <person name="Petrosino J.F."/>
        </authorList>
    </citation>
    <scope>NUCLEOTIDE SEQUENCE [LARGE SCALE GENOMIC DNA]</scope>
    <source>
        <strain evidence="5">CCUG 45958</strain>
    </source>
</reference>
<evidence type="ECO:0000256" key="2">
    <source>
        <dbReference type="ARBA" id="ARBA00022638"/>
    </source>
</evidence>
<keyword evidence="3" id="KW-0326">Glycosidase</keyword>
<dbReference type="Gene3D" id="1.10.530.40">
    <property type="match status" value="1"/>
</dbReference>
<keyword evidence="3" id="KW-0378">Hydrolase</keyword>
<sequence length="185" mass="20638">MPLASLPTTPLIVQLKRQEGFRAVPYLCTARACTIGYGTNLQAHPQYIPYPDLECAARSGRLKGLLLRNALRARGMRWTEEEAATALHEEVNACKRQLAARCPEFVRLVEIEEIPRAEALLNMAFNLGVDGLLKFKNTLALLRSAIESHASYARVADGMLNSLWAKQVGRRADELARQMRTGEYA</sequence>
<evidence type="ECO:0000313" key="4">
    <source>
        <dbReference type="EMBL" id="AMD89835.1"/>
    </source>
</evidence>
<keyword evidence="5" id="KW-1185">Reference proteome</keyword>
<keyword evidence="2 3" id="KW-0081">Bacteriolytic enzyme</keyword>
<dbReference type="EMBL" id="CP014229">
    <property type="protein sequence ID" value="AMD89835.1"/>
    <property type="molecule type" value="Genomic_DNA"/>
</dbReference>
<gene>
    <name evidence="4" type="ORF">AXF13_06750</name>
</gene>
<comment type="catalytic activity">
    <reaction evidence="3">
        <text>Hydrolysis of (1-&gt;4)-beta-linkages between N-acetylmuramic acid and N-acetyl-D-glucosamine residues in a peptidoglycan and between N-acetyl-D-glucosamine residues in chitodextrins.</text>
        <dbReference type="EC" id="3.2.1.17"/>
    </reaction>
</comment>
<name>A0A0X8JJB7_9BACT</name>
<evidence type="ECO:0000313" key="5">
    <source>
        <dbReference type="Proteomes" id="UP000069241"/>
    </source>
</evidence>
<dbReference type="InterPro" id="IPR023346">
    <property type="entry name" value="Lysozyme-like_dom_sf"/>
</dbReference>
<proteinExistence type="inferred from homology"/>
<dbReference type="GO" id="GO:0009253">
    <property type="term" value="P:peptidoglycan catabolic process"/>
    <property type="evidence" value="ECO:0007669"/>
    <property type="project" value="InterPro"/>
</dbReference>
<dbReference type="GO" id="GO:0042742">
    <property type="term" value="P:defense response to bacterium"/>
    <property type="evidence" value="ECO:0007669"/>
    <property type="project" value="UniProtKB-KW"/>
</dbReference>
<organism evidence="4 5">
    <name type="scientific">Desulfovibrio fairfieldensis</name>
    <dbReference type="NCBI Taxonomy" id="44742"/>
    <lineage>
        <taxon>Bacteria</taxon>
        <taxon>Pseudomonadati</taxon>
        <taxon>Thermodesulfobacteriota</taxon>
        <taxon>Desulfovibrionia</taxon>
        <taxon>Desulfovibrionales</taxon>
        <taxon>Desulfovibrionaceae</taxon>
        <taxon>Desulfovibrio</taxon>
    </lineage>
</organism>
<dbReference type="KEGG" id="dfi:AXF13_06750"/>
<dbReference type="STRING" id="44742.AXF13_06750"/>
<comment type="similarity">
    <text evidence="3">Belongs to the glycosyl hydrolase 24 family.</text>
</comment>